<reference evidence="3" key="1">
    <citation type="submission" date="2017-02" db="UniProtKB">
        <authorList>
            <consortium name="WormBaseParasite"/>
        </authorList>
    </citation>
    <scope>IDENTIFICATION</scope>
</reference>
<protein>
    <submittedName>
        <fullName evidence="3">Caenorhabditis elegans ly-6-related family-containing protein</fullName>
    </submittedName>
</protein>
<sequence>MMYFFNIFIILSFLEFLIMGQRWTEEDEARRIQMIKDQEKQMYEKEMSGYQRNSYSLTDKTSQKTNYEDPYNNYESLKPKVSYNTSPIKYNPKPSNNNWCYSCASPYSKITPNMRHAVKNFLRIRRTSYPFDAIHDKCTKPDDLGVFKKQECISSYCQTIVLTDHDTGNVFTIRGCAENFGAIDPKVLEKREDNTCTKLHDSLEMYECICRNRKYCYAGSERNIPDSSYSKVIVAQKSTQLLEENNAIKYTNNQWNLLLFIGFLIYMIF</sequence>
<proteinExistence type="predicted"/>
<organism evidence="2 3">
    <name type="scientific">Strongyloides papillosus</name>
    <name type="common">Intestinal threadworm</name>
    <dbReference type="NCBI Taxonomy" id="174720"/>
    <lineage>
        <taxon>Eukaryota</taxon>
        <taxon>Metazoa</taxon>
        <taxon>Ecdysozoa</taxon>
        <taxon>Nematoda</taxon>
        <taxon>Chromadorea</taxon>
        <taxon>Rhabditida</taxon>
        <taxon>Tylenchina</taxon>
        <taxon>Panagrolaimomorpha</taxon>
        <taxon>Strongyloidoidea</taxon>
        <taxon>Strongyloididae</taxon>
        <taxon>Strongyloides</taxon>
    </lineage>
</organism>
<accession>A0A0N5BRX1</accession>
<feature type="chain" id="PRO_5005895070" evidence="1">
    <location>
        <begin position="21"/>
        <end position="269"/>
    </location>
</feature>
<feature type="signal peptide" evidence="1">
    <location>
        <begin position="1"/>
        <end position="20"/>
    </location>
</feature>
<dbReference type="AlphaFoldDB" id="A0A0N5BRX1"/>
<evidence type="ECO:0000313" key="2">
    <source>
        <dbReference type="Proteomes" id="UP000046392"/>
    </source>
</evidence>
<dbReference type="WBParaSite" id="SPAL_0000861600.1">
    <property type="protein sequence ID" value="SPAL_0000861600.1"/>
    <property type="gene ID" value="SPAL_0000861600"/>
</dbReference>
<name>A0A0N5BRX1_STREA</name>
<keyword evidence="1" id="KW-0732">Signal</keyword>
<evidence type="ECO:0000256" key="1">
    <source>
        <dbReference type="SAM" id="SignalP"/>
    </source>
</evidence>
<evidence type="ECO:0000313" key="3">
    <source>
        <dbReference type="WBParaSite" id="SPAL_0000861600.1"/>
    </source>
</evidence>
<keyword evidence="2" id="KW-1185">Reference proteome</keyword>
<dbReference type="Proteomes" id="UP000046392">
    <property type="component" value="Unplaced"/>
</dbReference>